<protein>
    <submittedName>
        <fullName evidence="1">Uncharacterized protein</fullName>
    </submittedName>
</protein>
<proteinExistence type="predicted"/>
<accession>A0A8J2JFP1</accession>
<evidence type="ECO:0000313" key="2">
    <source>
        <dbReference type="Proteomes" id="UP000708208"/>
    </source>
</evidence>
<dbReference type="Proteomes" id="UP000708208">
    <property type="component" value="Unassembled WGS sequence"/>
</dbReference>
<evidence type="ECO:0000313" key="1">
    <source>
        <dbReference type="EMBL" id="CAG7680617.1"/>
    </source>
</evidence>
<dbReference type="AlphaFoldDB" id="A0A8J2JFP1"/>
<organism evidence="1 2">
    <name type="scientific">Allacma fusca</name>
    <dbReference type="NCBI Taxonomy" id="39272"/>
    <lineage>
        <taxon>Eukaryota</taxon>
        <taxon>Metazoa</taxon>
        <taxon>Ecdysozoa</taxon>
        <taxon>Arthropoda</taxon>
        <taxon>Hexapoda</taxon>
        <taxon>Collembola</taxon>
        <taxon>Symphypleona</taxon>
        <taxon>Sminthuridae</taxon>
        <taxon>Allacma</taxon>
    </lineage>
</organism>
<dbReference type="EMBL" id="CAJVCH010015944">
    <property type="protein sequence ID" value="CAG7680617.1"/>
    <property type="molecule type" value="Genomic_DNA"/>
</dbReference>
<comment type="caution">
    <text evidence="1">The sequence shown here is derived from an EMBL/GenBank/DDBJ whole genome shotgun (WGS) entry which is preliminary data.</text>
</comment>
<keyword evidence="2" id="KW-1185">Reference proteome</keyword>
<gene>
    <name evidence="1" type="ORF">AFUS01_LOCUS2753</name>
</gene>
<reference evidence="1" key="1">
    <citation type="submission" date="2021-06" db="EMBL/GenBank/DDBJ databases">
        <authorList>
            <person name="Hodson N. C."/>
            <person name="Mongue J. A."/>
            <person name="Jaron S. K."/>
        </authorList>
    </citation>
    <scope>NUCLEOTIDE SEQUENCE</scope>
</reference>
<name>A0A8J2JFP1_9HEXA</name>
<sequence length="169" mass="18934">MVAGIFLHRQFPKVTSLTFTCSKFDPSTATVGDIFVTFPKLTKLSLNGRCEFKDFSGMANARIAKFAERGKPSKNVPREKSITDFMELETIVFGSSFVVDPNMVRYCLPRVPKLREVSLHWNESLSASLLRDFIGHLERITILNTDCAYGGFEDAMAQVAEMLPNACIK</sequence>